<dbReference type="AlphaFoldDB" id="A0A3B4B6B2"/>
<reference evidence="4" key="2">
    <citation type="submission" date="2025-09" db="UniProtKB">
        <authorList>
            <consortium name="Ensembl"/>
        </authorList>
    </citation>
    <scope>IDENTIFICATION</scope>
</reference>
<evidence type="ECO:0000313" key="4">
    <source>
        <dbReference type="Ensembl" id="ENSPMGP00000024480.1"/>
    </source>
</evidence>
<protein>
    <recommendedName>
        <fullName evidence="3">Ig-like domain-containing protein</fullName>
    </recommendedName>
</protein>
<dbReference type="GO" id="GO:0050853">
    <property type="term" value="P:B cell receptor signaling pathway"/>
    <property type="evidence" value="ECO:0007669"/>
    <property type="project" value="TreeGrafter"/>
</dbReference>
<keyword evidence="1" id="KW-0393">Immunoglobulin domain</keyword>
<dbReference type="GO" id="GO:0009897">
    <property type="term" value="C:external side of plasma membrane"/>
    <property type="evidence" value="ECO:0007669"/>
    <property type="project" value="TreeGrafter"/>
</dbReference>
<feature type="transmembrane region" description="Helical" evidence="2">
    <location>
        <begin position="235"/>
        <end position="257"/>
    </location>
</feature>
<dbReference type="Ensembl" id="ENSPMGT00000026080.1">
    <property type="protein sequence ID" value="ENSPMGP00000024480.1"/>
    <property type="gene ID" value="ENSPMGG00000019805.1"/>
</dbReference>
<evidence type="ECO:0000256" key="1">
    <source>
        <dbReference type="ARBA" id="ARBA00023319"/>
    </source>
</evidence>
<keyword evidence="2" id="KW-1133">Transmembrane helix</keyword>
<dbReference type="Gene3D" id="2.60.40.10">
    <property type="entry name" value="Immunoglobulins"/>
    <property type="match status" value="2"/>
</dbReference>
<dbReference type="GO" id="GO:0030183">
    <property type="term" value="P:B cell differentiation"/>
    <property type="evidence" value="ECO:0007669"/>
    <property type="project" value="TreeGrafter"/>
</dbReference>
<evidence type="ECO:0000256" key="2">
    <source>
        <dbReference type="SAM" id="Phobius"/>
    </source>
</evidence>
<dbReference type="InterPro" id="IPR036179">
    <property type="entry name" value="Ig-like_dom_sf"/>
</dbReference>
<dbReference type="SUPFAM" id="SSF48726">
    <property type="entry name" value="Immunoglobulin"/>
    <property type="match status" value="2"/>
</dbReference>
<keyword evidence="5" id="KW-1185">Reference proteome</keyword>
<dbReference type="InterPro" id="IPR007110">
    <property type="entry name" value="Ig-like_dom"/>
</dbReference>
<dbReference type="Proteomes" id="UP000261520">
    <property type="component" value="Unplaced"/>
</dbReference>
<dbReference type="InterPro" id="IPR003599">
    <property type="entry name" value="Ig_sub"/>
</dbReference>
<dbReference type="STRING" id="409849.ENSPMGP00000024480"/>
<feature type="domain" description="Ig-like" evidence="3">
    <location>
        <begin position="117"/>
        <end position="222"/>
    </location>
</feature>
<sequence length="275" mass="30343">MLRIPNNELIHQLENFKTAKLGETVVMKCLTRSIWSGRVWQKLGTNRSLQHLASTVNRFEKRVLTRYSIQTSPNETTLMIMHMTAEDVGTYYCGILNSFNVSFGSGTVLELEGESKPMQSVLQSPDYIKVQPGDSVTLNCSFNTSHCPQDHTSVTWVKSSASEMISWNNINKIVCDINTNTEESGCVHNMTLSNITSSADGTYLCVVTACGHTQLGTGTKIQVHGGDLSDLSPTVIVLTALTVVFCVAVLVLVRLVYSYRKNQHKGTGHIHITNT</sequence>
<evidence type="ECO:0000259" key="3">
    <source>
        <dbReference type="PROSITE" id="PS50835"/>
    </source>
</evidence>
<evidence type="ECO:0000313" key="5">
    <source>
        <dbReference type="Proteomes" id="UP000261520"/>
    </source>
</evidence>
<feature type="domain" description="Ig-like" evidence="3">
    <location>
        <begin position="5"/>
        <end position="93"/>
    </location>
</feature>
<dbReference type="PANTHER" id="PTHR14334">
    <property type="entry name" value="B-CELL ANTIGEN RECEPTOR COMPLEX-ASSOCIATED PROTEIN"/>
    <property type="match status" value="1"/>
</dbReference>
<dbReference type="Pfam" id="PF07686">
    <property type="entry name" value="V-set"/>
    <property type="match status" value="2"/>
</dbReference>
<keyword evidence="2" id="KW-0812">Transmembrane</keyword>
<dbReference type="SMART" id="SM00409">
    <property type="entry name" value="IG"/>
    <property type="match status" value="2"/>
</dbReference>
<dbReference type="InterPro" id="IPR013106">
    <property type="entry name" value="Ig_V-set"/>
</dbReference>
<accession>A0A3B4B6B2</accession>
<dbReference type="InterPro" id="IPR013783">
    <property type="entry name" value="Ig-like_fold"/>
</dbReference>
<dbReference type="GO" id="GO:0019815">
    <property type="term" value="C:B cell receptor complex"/>
    <property type="evidence" value="ECO:0007669"/>
    <property type="project" value="TreeGrafter"/>
</dbReference>
<dbReference type="PROSITE" id="PS50835">
    <property type="entry name" value="IG_LIKE"/>
    <property type="match status" value="2"/>
</dbReference>
<organism evidence="4 5">
    <name type="scientific">Periophthalmus magnuspinnatus</name>
    <dbReference type="NCBI Taxonomy" id="409849"/>
    <lineage>
        <taxon>Eukaryota</taxon>
        <taxon>Metazoa</taxon>
        <taxon>Chordata</taxon>
        <taxon>Craniata</taxon>
        <taxon>Vertebrata</taxon>
        <taxon>Euteleostomi</taxon>
        <taxon>Actinopterygii</taxon>
        <taxon>Neopterygii</taxon>
        <taxon>Teleostei</taxon>
        <taxon>Neoteleostei</taxon>
        <taxon>Acanthomorphata</taxon>
        <taxon>Gobiaria</taxon>
        <taxon>Gobiiformes</taxon>
        <taxon>Gobioidei</taxon>
        <taxon>Gobiidae</taxon>
        <taxon>Oxudercinae</taxon>
        <taxon>Periophthalmus</taxon>
    </lineage>
</organism>
<reference evidence="4" key="1">
    <citation type="submission" date="2025-08" db="UniProtKB">
        <authorList>
            <consortium name="Ensembl"/>
        </authorList>
    </citation>
    <scope>IDENTIFICATION</scope>
</reference>
<name>A0A3B4B6B2_9GOBI</name>
<keyword evidence="2" id="KW-0472">Membrane</keyword>
<proteinExistence type="predicted"/>